<keyword evidence="1" id="KW-1133">Transmembrane helix</keyword>
<dbReference type="EMBL" id="NISK01000004">
    <property type="protein sequence ID" value="OWQ94688.1"/>
    <property type="molecule type" value="Genomic_DNA"/>
</dbReference>
<protein>
    <submittedName>
        <fullName evidence="2">Uncharacterized protein</fullName>
    </submittedName>
</protein>
<dbReference type="AlphaFoldDB" id="A0A246JPG1"/>
<dbReference type="OrthoDB" id="7448377at2"/>
<evidence type="ECO:0000313" key="3">
    <source>
        <dbReference type="Proteomes" id="UP000197361"/>
    </source>
</evidence>
<evidence type="ECO:0000313" key="2">
    <source>
        <dbReference type="EMBL" id="OWQ94688.1"/>
    </source>
</evidence>
<accession>A0A246JPG1</accession>
<sequence>MTDVGIPTYRRSARTDWRMWLLLAFGLVFLWAGSVIDPADNCSDDGRECAPWLVPLAQGFGALVALGAGLNMLANPNRGSFIDPATGELVWWQGRIGRSGGDEGRIHPSQIAKVRIVRQEDSDDEVHLYDRAGARLFWLDQEVIPWPYERWAGRLKARWPHIVVERVD</sequence>
<feature type="transmembrane region" description="Helical" evidence="1">
    <location>
        <begin position="19"/>
        <end position="36"/>
    </location>
</feature>
<proteinExistence type="predicted"/>
<organism evidence="2 3">
    <name type="scientific">Sphingopyxis bauzanensis</name>
    <dbReference type="NCBI Taxonomy" id="651663"/>
    <lineage>
        <taxon>Bacteria</taxon>
        <taxon>Pseudomonadati</taxon>
        <taxon>Pseudomonadota</taxon>
        <taxon>Alphaproteobacteria</taxon>
        <taxon>Sphingomonadales</taxon>
        <taxon>Sphingomonadaceae</taxon>
        <taxon>Sphingopyxis</taxon>
    </lineage>
</organism>
<comment type="caution">
    <text evidence="2">The sequence shown here is derived from an EMBL/GenBank/DDBJ whole genome shotgun (WGS) entry which is preliminary data.</text>
</comment>
<dbReference type="RefSeq" id="WP_088442725.1">
    <property type="nucleotide sequence ID" value="NZ_BMMC01000008.1"/>
</dbReference>
<reference evidence="2 3" key="1">
    <citation type="journal article" date="2010" name="Int. J. Syst. Evol. Microbiol.">
        <title>Sphingopyxis bauzanensis sp. nov., a psychrophilic bacterium isolated from soil.</title>
        <authorList>
            <person name="Zhang D.C."/>
            <person name="Liu H.C."/>
            <person name="Xin Y.H."/>
            <person name="Zhou Y.G."/>
            <person name="Schinner F."/>
            <person name="Margesin R."/>
        </authorList>
    </citation>
    <scope>NUCLEOTIDE SEQUENCE [LARGE SCALE GENOMIC DNA]</scope>
    <source>
        <strain evidence="2 3">DSM 22271</strain>
    </source>
</reference>
<keyword evidence="1" id="KW-0812">Transmembrane</keyword>
<dbReference type="Proteomes" id="UP000197361">
    <property type="component" value="Unassembled WGS sequence"/>
</dbReference>
<evidence type="ECO:0000256" key="1">
    <source>
        <dbReference type="SAM" id="Phobius"/>
    </source>
</evidence>
<name>A0A246JPG1_9SPHN</name>
<gene>
    <name evidence="2" type="ORF">CDQ92_16590</name>
</gene>
<feature type="transmembrane region" description="Helical" evidence="1">
    <location>
        <begin position="56"/>
        <end position="74"/>
    </location>
</feature>
<keyword evidence="1" id="KW-0472">Membrane</keyword>
<keyword evidence="3" id="KW-1185">Reference proteome</keyword>